<keyword evidence="7" id="KW-1185">Reference proteome</keyword>
<feature type="domain" description="Putative type VI secretion system Rhs element associated Vgr" evidence="5">
    <location>
        <begin position="529"/>
        <end position="641"/>
    </location>
</feature>
<dbReference type="EMBL" id="SPVG01000181">
    <property type="protein sequence ID" value="TFW18575.1"/>
    <property type="molecule type" value="Genomic_DNA"/>
</dbReference>
<accession>A0A4Y9S9N2</accession>
<dbReference type="AlphaFoldDB" id="A0A4Y9S9N2"/>
<protein>
    <submittedName>
        <fullName evidence="6">Type VI secretion system tip protein VgrG</fullName>
    </submittedName>
</protein>
<evidence type="ECO:0000313" key="7">
    <source>
        <dbReference type="Proteomes" id="UP000297729"/>
    </source>
</evidence>
<dbReference type="SUPFAM" id="SSF69349">
    <property type="entry name" value="Phage fibre proteins"/>
    <property type="match status" value="1"/>
</dbReference>
<dbReference type="Pfam" id="PF04717">
    <property type="entry name" value="Phage_base_V"/>
    <property type="match status" value="1"/>
</dbReference>
<dbReference type="InterPro" id="IPR006533">
    <property type="entry name" value="T6SS_Vgr_RhsGE"/>
</dbReference>
<sequence length="928" mass="98404">MDIASVLGAFGTGLSQHARLITLASAQDGSLPEALMAERFAGREGVNELYAFEVDALSTSTDLDLDQFIGEELTVTLLQADGSRRAWHGICTSASWLGADGGTARYRLLLEPALALLRLRRDSYIFQDKNAQDIVTELLSDYPQLRFEFDVTQTLAPRAICTQYRESDLEFFTRLLASEGLSWRFEHDQPEQEAADGQARHKLVIFDSKAEAPDMPGGADVRFHGVRATDSADAIDQFAARRQVQPNAVGISSWDPAQLLAPSAEQQSSLDAGELPTLPVYDGGGERIASDSGVPDLHSQLMLQALELDNKTFDGAGSVRQLAPGHAFALIQHERYADDNRFKILWVRHEARNNFASQVKKTADLLEAGTYRNIFGCVREAVAIVPRATAAPHTATALGPQTAIVVGAGNAVATTTRDHQIRIQFAWQRGQGANAGGMAHDTDAAGSAPGDDRSGTWVRVAEALAGPNWGSQFTPRIGTEVLVDFVDHDMDRPLVVAQLYTGSDQPPYAAGEDSGVNHAGTLSGIHSHNFDGGGYNQWQLDDTPGQVRTRLATSSAATQLNLGYLVAQSPGSAQRGAYRGAGFELRTDAWAVLRGGEGVLLTSSARTAQGSGVSSTQMDAAEAVKSLQGGQALAQVLSDAATQQQALTSAAAAKAQQDLLARIDPKDKGKHDGAVNGQDASKAQDGARALDAAQPVEKFADPLVLMDAPASINWATPASTVLFAGEQLHWTTQGDVQMTAAYTLSSVAANAAGYFSHAGGIQAIAANGPVSLQAHTDQLEILADQAVKVISVNDSIEIKASHKIVLQAGQSSITLEGGDITFACPGNFTVKGGQHLFDGGGKMEASFAPLPSSVVAQFKRKVRLTDATTGLPLAETPYFMRLQSGQIYHGITDQDGHTDVIRGDAAESVKTSVGHAAMKEIAKLAGRA</sequence>
<evidence type="ECO:0000313" key="6">
    <source>
        <dbReference type="EMBL" id="TFW18575.1"/>
    </source>
</evidence>
<comment type="similarity">
    <text evidence="1">Belongs to the VgrG protein family.</text>
</comment>
<evidence type="ECO:0000256" key="2">
    <source>
        <dbReference type="SAM" id="MobiDB-lite"/>
    </source>
</evidence>
<feature type="region of interest" description="Disordered" evidence="2">
    <location>
        <begin position="432"/>
        <end position="453"/>
    </location>
</feature>
<dbReference type="NCBIfam" id="TIGR03361">
    <property type="entry name" value="VI_Rhs_Vgr"/>
    <property type="match status" value="1"/>
</dbReference>
<dbReference type="RefSeq" id="WP_135202935.1">
    <property type="nucleotide sequence ID" value="NZ_SPVG01000181.1"/>
</dbReference>
<dbReference type="InterPro" id="IPR018769">
    <property type="entry name" value="VgrG2_DUF2345"/>
</dbReference>
<dbReference type="NCBIfam" id="TIGR01646">
    <property type="entry name" value="vgr_GE"/>
    <property type="match status" value="1"/>
</dbReference>
<dbReference type="Proteomes" id="UP000297729">
    <property type="component" value="Unassembled WGS sequence"/>
</dbReference>
<dbReference type="Pfam" id="PF10106">
    <property type="entry name" value="DUF2345"/>
    <property type="match status" value="1"/>
</dbReference>
<dbReference type="SUPFAM" id="SSF69279">
    <property type="entry name" value="Phage tail proteins"/>
    <property type="match status" value="2"/>
</dbReference>
<dbReference type="InterPro" id="IPR017847">
    <property type="entry name" value="T6SS_RhsGE_Vgr_subset"/>
</dbReference>
<feature type="region of interest" description="Disordered" evidence="2">
    <location>
        <begin position="664"/>
        <end position="685"/>
    </location>
</feature>
<evidence type="ECO:0000256" key="1">
    <source>
        <dbReference type="ARBA" id="ARBA00005558"/>
    </source>
</evidence>
<dbReference type="Pfam" id="PF13296">
    <property type="entry name" value="T6SS_Vgr"/>
    <property type="match status" value="1"/>
</dbReference>
<dbReference type="SUPFAM" id="SSF69255">
    <property type="entry name" value="gp5 N-terminal domain-like"/>
    <property type="match status" value="1"/>
</dbReference>
<evidence type="ECO:0000259" key="5">
    <source>
        <dbReference type="Pfam" id="PF13296"/>
    </source>
</evidence>
<feature type="domain" description="Gp5/Type VI secretion system Vgr protein OB-fold" evidence="3">
    <location>
        <begin position="451"/>
        <end position="500"/>
    </location>
</feature>
<dbReference type="InterPro" id="IPR037026">
    <property type="entry name" value="Vgr_OB-fold_dom_sf"/>
</dbReference>
<dbReference type="InterPro" id="IPR028244">
    <property type="entry name" value="T6SS_Rhs_Vgr_dom"/>
</dbReference>
<evidence type="ECO:0000259" key="3">
    <source>
        <dbReference type="Pfam" id="PF04717"/>
    </source>
</evidence>
<reference evidence="6 7" key="1">
    <citation type="submission" date="2019-03" db="EMBL/GenBank/DDBJ databases">
        <title>Draft Genome Sequence of Duganella callidus sp. nov., a Novel Duganella Species Isolated from Cultivated Soil.</title>
        <authorList>
            <person name="Raths R."/>
            <person name="Peta V."/>
            <person name="Bucking H."/>
        </authorList>
    </citation>
    <scope>NUCLEOTIDE SEQUENCE [LARGE SCALE GENOMIC DNA]</scope>
    <source>
        <strain evidence="6 7">DN04</strain>
    </source>
</reference>
<dbReference type="OrthoDB" id="1907165at2"/>
<dbReference type="Gene3D" id="2.30.110.50">
    <property type="match status" value="1"/>
</dbReference>
<organism evidence="6 7">
    <name type="scientific">Duganella callida</name>
    <dbReference type="NCBI Taxonomy" id="2561932"/>
    <lineage>
        <taxon>Bacteria</taxon>
        <taxon>Pseudomonadati</taxon>
        <taxon>Pseudomonadota</taxon>
        <taxon>Betaproteobacteria</taxon>
        <taxon>Burkholderiales</taxon>
        <taxon>Oxalobacteraceae</taxon>
        <taxon>Telluria group</taxon>
        <taxon>Duganella</taxon>
    </lineage>
</organism>
<dbReference type="Gene3D" id="4.10.220.110">
    <property type="match status" value="1"/>
</dbReference>
<feature type="domain" description="DUF2345" evidence="4">
    <location>
        <begin position="693"/>
        <end position="840"/>
    </location>
</feature>
<name>A0A4Y9S9N2_9BURK</name>
<dbReference type="Gene3D" id="2.40.50.230">
    <property type="entry name" value="Gp5 N-terminal domain"/>
    <property type="match status" value="1"/>
</dbReference>
<proteinExistence type="inferred from homology"/>
<dbReference type="InterPro" id="IPR006531">
    <property type="entry name" value="Gp5/Vgr_OB"/>
</dbReference>
<evidence type="ECO:0000259" key="4">
    <source>
        <dbReference type="Pfam" id="PF10106"/>
    </source>
</evidence>
<feature type="compositionally biased region" description="Basic and acidic residues" evidence="2">
    <location>
        <begin position="664"/>
        <end position="673"/>
    </location>
</feature>
<gene>
    <name evidence="6" type="ORF">E4L98_18035</name>
</gene>
<comment type="caution">
    <text evidence="6">The sequence shown here is derived from an EMBL/GenBank/DDBJ whole genome shotgun (WGS) entry which is preliminary data.</text>
</comment>
<dbReference type="Gene3D" id="3.55.50.10">
    <property type="entry name" value="Baseplate protein-like domains"/>
    <property type="match status" value="1"/>
</dbReference>
<dbReference type="Pfam" id="PF05954">
    <property type="entry name" value="Phage_GPD"/>
    <property type="match status" value="1"/>
</dbReference>